<name>A0A5N6H8B3_ASPFL</name>
<evidence type="ECO:0000313" key="2">
    <source>
        <dbReference type="EMBL" id="KAB8248763.1"/>
    </source>
</evidence>
<accession>A0A5N6H8B3</accession>
<organism evidence="2">
    <name type="scientific">Aspergillus flavus</name>
    <dbReference type="NCBI Taxonomy" id="5059"/>
    <lineage>
        <taxon>Eukaryota</taxon>
        <taxon>Fungi</taxon>
        <taxon>Dikarya</taxon>
        <taxon>Ascomycota</taxon>
        <taxon>Pezizomycotina</taxon>
        <taxon>Eurotiomycetes</taxon>
        <taxon>Eurotiomycetidae</taxon>
        <taxon>Eurotiales</taxon>
        <taxon>Aspergillaceae</taxon>
        <taxon>Aspergillus</taxon>
        <taxon>Aspergillus subgen. Circumdati</taxon>
    </lineage>
</organism>
<protein>
    <submittedName>
        <fullName evidence="2">Uncharacterized protein</fullName>
    </submittedName>
</protein>
<sequence>MYDKPHGFSKPVSRSTCQYAIAHAIAHDIAHMSVQMPCTRAKCDQATRCPVYEGKPYLQKYLDIEKFTHVCIKHFCLGQLLPKNLLLSAHCDKEIHRFTTRKKKKKKKKRNGQGGPRAPKLRYTKHTQSTTYLTQPPRHRLVQYQSSRLVTRFERANPKEYLCSVSRVSWRCPKFSHPKRVKTARLARLANVSHTILVSLTSEVCLEFEWQYYLKRKLLFSSCHDSQRKPRHMEVVPFRPYTLTVILAYVIFPGLKLDLLPDS</sequence>
<dbReference type="AlphaFoldDB" id="A0A5N6H8B3"/>
<proteinExistence type="predicted"/>
<reference evidence="2" key="1">
    <citation type="submission" date="2019-04" db="EMBL/GenBank/DDBJ databases">
        <title>Friends and foes A comparative genomics study of 23 Aspergillus species from section Flavi.</title>
        <authorList>
            <consortium name="DOE Joint Genome Institute"/>
            <person name="Kjaerbolling I."/>
            <person name="Vesth T."/>
            <person name="Frisvad J.C."/>
            <person name="Nybo J.L."/>
            <person name="Theobald S."/>
            <person name="Kildgaard S."/>
            <person name="Isbrandt T."/>
            <person name="Kuo A."/>
            <person name="Sato A."/>
            <person name="Lyhne E.K."/>
            <person name="Kogle M.E."/>
            <person name="Wiebenga A."/>
            <person name="Kun R.S."/>
            <person name="Lubbers R.J."/>
            <person name="Makela M.R."/>
            <person name="Barry K."/>
            <person name="Chovatia M."/>
            <person name="Clum A."/>
            <person name="Daum C."/>
            <person name="Haridas S."/>
            <person name="He G."/>
            <person name="LaButti K."/>
            <person name="Lipzen A."/>
            <person name="Mondo S."/>
            <person name="Riley R."/>
            <person name="Salamov A."/>
            <person name="Simmons B.A."/>
            <person name="Magnuson J.K."/>
            <person name="Henrissat B."/>
            <person name="Mortensen U.H."/>
            <person name="Larsen T.O."/>
            <person name="Devries R.P."/>
            <person name="Grigoriev I.V."/>
            <person name="Machida M."/>
            <person name="Baker S.E."/>
            <person name="Andersen M.R."/>
        </authorList>
    </citation>
    <scope>NUCLEOTIDE SEQUENCE [LARGE SCALE GENOMIC DNA]</scope>
    <source>
        <strain evidence="2">CBS 121.62</strain>
    </source>
</reference>
<gene>
    <name evidence="2" type="ORF">BDV35DRAFT_158244</name>
</gene>
<evidence type="ECO:0000256" key="1">
    <source>
        <dbReference type="SAM" id="MobiDB-lite"/>
    </source>
</evidence>
<feature type="compositionally biased region" description="Basic residues" evidence="1">
    <location>
        <begin position="98"/>
        <end position="111"/>
    </location>
</feature>
<dbReference type="EMBL" id="ML734577">
    <property type="protein sequence ID" value="KAB8248763.1"/>
    <property type="molecule type" value="Genomic_DNA"/>
</dbReference>
<dbReference type="Proteomes" id="UP000325434">
    <property type="component" value="Unassembled WGS sequence"/>
</dbReference>
<feature type="region of interest" description="Disordered" evidence="1">
    <location>
        <begin position="98"/>
        <end position="132"/>
    </location>
</feature>